<keyword evidence="2" id="KW-1185">Reference proteome</keyword>
<sequence>MMIVNDDYFLLMQLNYMKSIKLANQKDHLWDGNKVNCNTVPYKGWIGLLDHVYFHRQNTTFRHSWEFVSSYIRETGKEKHSVFHHWNLSSPSSSSIPELLSTNNLVLFQRESLVKKKTPSKLLQYLHTFSCSPA</sequence>
<proteinExistence type="predicted"/>
<name>T1JSS3_TETUR</name>
<accession>T1JSS3</accession>
<reference evidence="1" key="2">
    <citation type="submission" date="2015-06" db="UniProtKB">
        <authorList>
            <consortium name="EnsemblMetazoa"/>
        </authorList>
    </citation>
    <scope>IDENTIFICATION</scope>
</reference>
<reference evidence="2" key="1">
    <citation type="submission" date="2011-08" db="EMBL/GenBank/DDBJ databases">
        <authorList>
            <person name="Rombauts S."/>
        </authorList>
    </citation>
    <scope>NUCLEOTIDE SEQUENCE</scope>
    <source>
        <strain evidence="2">London</strain>
    </source>
</reference>
<dbReference type="Proteomes" id="UP000015104">
    <property type="component" value="Unassembled WGS sequence"/>
</dbReference>
<organism evidence="1 2">
    <name type="scientific">Tetranychus urticae</name>
    <name type="common">Two-spotted spider mite</name>
    <dbReference type="NCBI Taxonomy" id="32264"/>
    <lineage>
        <taxon>Eukaryota</taxon>
        <taxon>Metazoa</taxon>
        <taxon>Ecdysozoa</taxon>
        <taxon>Arthropoda</taxon>
        <taxon>Chelicerata</taxon>
        <taxon>Arachnida</taxon>
        <taxon>Acari</taxon>
        <taxon>Acariformes</taxon>
        <taxon>Trombidiformes</taxon>
        <taxon>Prostigmata</taxon>
        <taxon>Eleutherengona</taxon>
        <taxon>Raphignathae</taxon>
        <taxon>Tetranychoidea</taxon>
        <taxon>Tetranychidae</taxon>
        <taxon>Tetranychus</taxon>
    </lineage>
</organism>
<evidence type="ECO:0000313" key="2">
    <source>
        <dbReference type="Proteomes" id="UP000015104"/>
    </source>
</evidence>
<evidence type="ECO:0000313" key="1">
    <source>
        <dbReference type="EnsemblMetazoa" id="tetur01g11550.1"/>
    </source>
</evidence>
<protein>
    <submittedName>
        <fullName evidence="1">Uncharacterized protein</fullName>
    </submittedName>
</protein>
<dbReference type="AlphaFoldDB" id="T1JSS3"/>
<dbReference type="HOGENOM" id="CLU_1898871_0_0_1"/>
<dbReference type="EMBL" id="CAEY01000467">
    <property type="status" value="NOT_ANNOTATED_CDS"/>
    <property type="molecule type" value="Genomic_DNA"/>
</dbReference>
<dbReference type="EnsemblMetazoa" id="tetur01g11550.1">
    <property type="protein sequence ID" value="tetur01g11550.1"/>
    <property type="gene ID" value="tetur01g11550"/>
</dbReference>